<name>A0A8T3VYD2_METOL</name>
<dbReference type="AlphaFoldDB" id="A0A8T3VYD2"/>
<organism evidence="2 3">
    <name type="scientific">Methanobrevibacter olleyae</name>
    <dbReference type="NCBI Taxonomy" id="294671"/>
    <lineage>
        <taxon>Archaea</taxon>
        <taxon>Methanobacteriati</taxon>
        <taxon>Methanobacteriota</taxon>
        <taxon>Methanomada group</taxon>
        <taxon>Methanobacteria</taxon>
        <taxon>Methanobacteriales</taxon>
        <taxon>Methanobacteriaceae</taxon>
        <taxon>Methanobrevibacter</taxon>
    </lineage>
</organism>
<sequence>MTRTIFSKITSSLWVLISFIPLFNGLGFVYVGNKYGNTNWFVEGLLYEVPWLLGMMTMPNLGLATLFFTIAGLASWVSIIRSIMVDFTLQKQLDQSNIIDKSFEEKVNDVIDSLWVLISFIPILNGVGLAYKGKTIPKKSLITEGVVYTLPWVLGFIAWGVQPVRSIAFDLAFVLYFVSIVRSIMVASEPKPLYENREQISAKEADFKVKSQTKENKEAKQKDKSAYVKTEDGVVPAFQFYKKQFKELEELYPKKEKSTLELIEKRFAPPQLTYSRFKRVVDDSHETFYSQLNAGYSLLELSTEYSTKIEDELKNKLLLLNSIINGLDKLSEELVLNISQVDTESDDDIDHLFDEFKRATRSVSAYE</sequence>
<keyword evidence="1" id="KW-0472">Membrane</keyword>
<reference evidence="2" key="1">
    <citation type="submission" date="2019-04" db="EMBL/GenBank/DDBJ databases">
        <title>Evolution of Biomass-Degrading Anaerobic Consortia Revealed by Metagenomics.</title>
        <authorList>
            <person name="Peng X."/>
        </authorList>
    </citation>
    <scope>NUCLEOTIDE SEQUENCE</scope>
    <source>
        <strain evidence="2">SIG14</strain>
    </source>
</reference>
<evidence type="ECO:0000313" key="3">
    <source>
        <dbReference type="Proteomes" id="UP000732619"/>
    </source>
</evidence>
<evidence type="ECO:0000313" key="2">
    <source>
        <dbReference type="EMBL" id="MBE6513005.1"/>
    </source>
</evidence>
<dbReference type="EMBL" id="SUTG01000041">
    <property type="protein sequence ID" value="MBE6513005.1"/>
    <property type="molecule type" value="Genomic_DNA"/>
</dbReference>
<feature type="transmembrane region" description="Helical" evidence="1">
    <location>
        <begin position="12"/>
        <end position="31"/>
    </location>
</feature>
<keyword evidence="1" id="KW-0812">Transmembrane</keyword>
<proteinExistence type="predicted"/>
<feature type="transmembrane region" description="Helical" evidence="1">
    <location>
        <begin position="141"/>
        <end position="161"/>
    </location>
</feature>
<gene>
    <name evidence="2" type="ORF">E7Z75_07705</name>
</gene>
<dbReference type="Proteomes" id="UP000732619">
    <property type="component" value="Unassembled WGS sequence"/>
</dbReference>
<protein>
    <submittedName>
        <fullName evidence="2">Uncharacterized protein</fullName>
    </submittedName>
</protein>
<accession>A0A8T3VYD2</accession>
<feature type="transmembrane region" description="Helical" evidence="1">
    <location>
        <begin position="51"/>
        <end position="74"/>
    </location>
</feature>
<feature type="transmembrane region" description="Helical" evidence="1">
    <location>
        <begin position="167"/>
        <end position="187"/>
    </location>
</feature>
<keyword evidence="1" id="KW-1133">Transmembrane helix</keyword>
<comment type="caution">
    <text evidence="2">The sequence shown here is derived from an EMBL/GenBank/DDBJ whole genome shotgun (WGS) entry which is preliminary data.</text>
</comment>
<evidence type="ECO:0000256" key="1">
    <source>
        <dbReference type="SAM" id="Phobius"/>
    </source>
</evidence>